<evidence type="ECO:0000313" key="2">
    <source>
        <dbReference type="EMBL" id="MFC7384784.1"/>
    </source>
</evidence>
<feature type="transmembrane region" description="Helical" evidence="1">
    <location>
        <begin position="92"/>
        <end position="114"/>
    </location>
</feature>
<organism evidence="2 3">
    <name type="scientific">Sphaerisporangium rhizosphaerae</name>
    <dbReference type="NCBI Taxonomy" id="2269375"/>
    <lineage>
        <taxon>Bacteria</taxon>
        <taxon>Bacillati</taxon>
        <taxon>Actinomycetota</taxon>
        <taxon>Actinomycetes</taxon>
        <taxon>Streptosporangiales</taxon>
        <taxon>Streptosporangiaceae</taxon>
        <taxon>Sphaerisporangium</taxon>
    </lineage>
</organism>
<evidence type="ECO:0000256" key="1">
    <source>
        <dbReference type="SAM" id="Phobius"/>
    </source>
</evidence>
<keyword evidence="1" id="KW-0812">Transmembrane</keyword>
<evidence type="ECO:0000313" key="3">
    <source>
        <dbReference type="Proteomes" id="UP001596496"/>
    </source>
</evidence>
<name>A0ABW2P686_9ACTN</name>
<dbReference type="InterPro" id="IPR006311">
    <property type="entry name" value="TAT_signal"/>
</dbReference>
<keyword evidence="1" id="KW-0472">Membrane</keyword>
<proteinExistence type="predicted"/>
<gene>
    <name evidence="2" type="ORF">ACFQSB_21405</name>
</gene>
<dbReference type="InterPro" id="IPR045713">
    <property type="entry name" value="DUF6069"/>
</dbReference>
<dbReference type="EMBL" id="JBHTCG010000014">
    <property type="protein sequence ID" value="MFC7384784.1"/>
    <property type="molecule type" value="Genomic_DNA"/>
</dbReference>
<feature type="transmembrane region" description="Helical" evidence="1">
    <location>
        <begin position="61"/>
        <end position="80"/>
    </location>
</feature>
<accession>A0ABW2P686</accession>
<reference evidence="3" key="1">
    <citation type="journal article" date="2019" name="Int. J. Syst. Evol. Microbiol.">
        <title>The Global Catalogue of Microorganisms (GCM) 10K type strain sequencing project: providing services to taxonomists for standard genome sequencing and annotation.</title>
        <authorList>
            <consortium name="The Broad Institute Genomics Platform"/>
            <consortium name="The Broad Institute Genome Sequencing Center for Infectious Disease"/>
            <person name="Wu L."/>
            <person name="Ma J."/>
        </authorList>
    </citation>
    <scope>NUCLEOTIDE SEQUENCE [LARGE SCALE GENOMIC DNA]</scope>
    <source>
        <strain evidence="3">CECT 7649</strain>
    </source>
</reference>
<keyword evidence="1" id="KW-1133">Transmembrane helix</keyword>
<dbReference type="Pfam" id="PF19545">
    <property type="entry name" value="DUF6069"/>
    <property type="match status" value="1"/>
</dbReference>
<keyword evidence="3" id="KW-1185">Reference proteome</keyword>
<feature type="transmembrane region" description="Helical" evidence="1">
    <location>
        <begin position="120"/>
        <end position="139"/>
    </location>
</feature>
<protein>
    <submittedName>
        <fullName evidence="2">DUF6069 family protein</fullName>
    </submittedName>
</protein>
<dbReference type="PROSITE" id="PS51318">
    <property type="entry name" value="TAT"/>
    <property type="match status" value="1"/>
</dbReference>
<dbReference type="RefSeq" id="WP_354849458.1">
    <property type="nucleotide sequence ID" value="NZ_JBHTCG010000014.1"/>
</dbReference>
<feature type="transmembrane region" description="Helical" evidence="1">
    <location>
        <begin position="23"/>
        <end position="41"/>
    </location>
</feature>
<dbReference type="Proteomes" id="UP001596496">
    <property type="component" value="Unassembled WGS sequence"/>
</dbReference>
<sequence length="145" mass="14369">MSTQTTPARAGSTREGRTSARRALLSVAGATLTAVAAWALAGPASGVDLTVRAGDAVQRVGPGAAAAAGLAAGLAAWALLAVLERFTARPRLVFTVVAVAVLLLSLAGPLGQAVGVASTLRLIGVHLAVGAAVICGLAWRRRGRA</sequence>
<comment type="caution">
    <text evidence="2">The sequence shown here is derived from an EMBL/GenBank/DDBJ whole genome shotgun (WGS) entry which is preliminary data.</text>
</comment>